<dbReference type="PANTHER" id="PTHR30273">
    <property type="entry name" value="PERIPLASMIC SIGNAL SENSOR AND SIGMA FACTOR ACTIVATOR FECR-RELATED"/>
    <property type="match status" value="1"/>
</dbReference>
<dbReference type="InterPro" id="IPR012373">
    <property type="entry name" value="Ferrdict_sens_TM"/>
</dbReference>
<proteinExistence type="predicted"/>
<dbReference type="Pfam" id="PF04773">
    <property type="entry name" value="FecR"/>
    <property type="match status" value="1"/>
</dbReference>
<sequence length="394" mass="45178">MNKEYIHYKTYELLCDDSFLCWKLFSSEEDCILWEGLLEKNPELKSEIDKATKILKSVTLNNYKLSPDEKDDILQAIKERINIQKRQKRRRTLYSISGIAGAAAIALFIVFNFFYFKESSEEKTLVAGLAEKKQNGKDILLILADDEVVTLEQNSDIQYKSDGNIVISNGDNEKTTKAIDKKQIRFNKLVVPSGKRSFLVLEDGTKIWINSGSTLEFPPVFQDNHREIRAEGEIYIEVAKDENRPFYINTTEMKVKVLGTRFNVSAYKDESAQSVVLVEGKVAVTAFDQEVELRPDLKLTVAEGRVKTEKVNVYNYISWKDGLLQYSGESLASILNKLSRYYDIPITYDKGIENMKCDGKLVLFDNIQDIMETIHNTNPIEYNIKDGHITVQKK</sequence>
<evidence type="ECO:0000313" key="4">
    <source>
        <dbReference type="EMBL" id="MFC4674670.1"/>
    </source>
</evidence>
<dbReference type="Gene3D" id="3.55.50.30">
    <property type="match status" value="1"/>
</dbReference>
<feature type="domain" description="Protein FecR C-terminal" evidence="3">
    <location>
        <begin position="326"/>
        <end position="391"/>
    </location>
</feature>
<feature type="transmembrane region" description="Helical" evidence="1">
    <location>
        <begin position="93"/>
        <end position="116"/>
    </location>
</feature>
<comment type="caution">
    <text evidence="4">The sequence shown here is derived from an EMBL/GenBank/DDBJ whole genome shotgun (WGS) entry which is preliminary data.</text>
</comment>
<evidence type="ECO:0000259" key="2">
    <source>
        <dbReference type="Pfam" id="PF04773"/>
    </source>
</evidence>
<keyword evidence="5" id="KW-1185">Reference proteome</keyword>
<protein>
    <submittedName>
        <fullName evidence="4">FecR family protein</fullName>
    </submittedName>
</protein>
<dbReference type="Proteomes" id="UP001596023">
    <property type="component" value="Unassembled WGS sequence"/>
</dbReference>
<dbReference type="RefSeq" id="WP_379997191.1">
    <property type="nucleotide sequence ID" value="NZ_JBHSGN010000078.1"/>
</dbReference>
<keyword evidence="1" id="KW-0472">Membrane</keyword>
<dbReference type="InterPro" id="IPR006860">
    <property type="entry name" value="FecR"/>
</dbReference>
<dbReference type="Pfam" id="PF16344">
    <property type="entry name" value="FecR_C"/>
    <property type="match status" value="1"/>
</dbReference>
<keyword evidence="1" id="KW-0812">Transmembrane</keyword>
<name>A0ABV9KWV2_9BACT</name>
<accession>A0ABV9KWV2</accession>
<dbReference type="Gene3D" id="2.60.120.1440">
    <property type="match status" value="1"/>
</dbReference>
<dbReference type="EMBL" id="JBHSGN010000078">
    <property type="protein sequence ID" value="MFC4674670.1"/>
    <property type="molecule type" value="Genomic_DNA"/>
</dbReference>
<evidence type="ECO:0000259" key="3">
    <source>
        <dbReference type="Pfam" id="PF16344"/>
    </source>
</evidence>
<keyword evidence="1" id="KW-1133">Transmembrane helix</keyword>
<gene>
    <name evidence="4" type="ORF">ACFO6W_13275</name>
</gene>
<organism evidence="4 5">
    <name type="scientific">Dysgonomonas termitidis</name>
    <dbReference type="NCBI Taxonomy" id="1516126"/>
    <lineage>
        <taxon>Bacteria</taxon>
        <taxon>Pseudomonadati</taxon>
        <taxon>Bacteroidota</taxon>
        <taxon>Bacteroidia</taxon>
        <taxon>Bacteroidales</taxon>
        <taxon>Dysgonomonadaceae</taxon>
        <taxon>Dysgonomonas</taxon>
    </lineage>
</organism>
<dbReference type="PANTHER" id="PTHR30273:SF2">
    <property type="entry name" value="PROTEIN FECR"/>
    <property type="match status" value="1"/>
</dbReference>
<evidence type="ECO:0000256" key="1">
    <source>
        <dbReference type="SAM" id="Phobius"/>
    </source>
</evidence>
<dbReference type="InterPro" id="IPR032508">
    <property type="entry name" value="FecR_C"/>
</dbReference>
<reference evidence="5" key="1">
    <citation type="journal article" date="2019" name="Int. J. Syst. Evol. Microbiol.">
        <title>The Global Catalogue of Microorganisms (GCM) 10K type strain sequencing project: providing services to taxonomists for standard genome sequencing and annotation.</title>
        <authorList>
            <consortium name="The Broad Institute Genomics Platform"/>
            <consortium name="The Broad Institute Genome Sequencing Center for Infectious Disease"/>
            <person name="Wu L."/>
            <person name="Ma J."/>
        </authorList>
    </citation>
    <scope>NUCLEOTIDE SEQUENCE [LARGE SCALE GENOMIC DNA]</scope>
    <source>
        <strain evidence="5">CCUG 66188</strain>
    </source>
</reference>
<feature type="domain" description="FecR protein" evidence="2">
    <location>
        <begin position="189"/>
        <end position="282"/>
    </location>
</feature>
<evidence type="ECO:0000313" key="5">
    <source>
        <dbReference type="Proteomes" id="UP001596023"/>
    </source>
</evidence>